<sequence length="75" mass="7586">MAGAPTAGGPDRWGPRPLGAPAAGGPGRWGPRPLGAPTAGGPGHAVERRERNNRPAIHGQGPGTTWYRGPTAALY</sequence>
<accession>A0A502GX34</accession>
<dbReference type="EMBL" id="RCYZ01000004">
    <property type="protein sequence ID" value="TPG65790.1"/>
    <property type="molecule type" value="Genomic_DNA"/>
</dbReference>
<dbReference type="AlphaFoldDB" id="A0A502GX34"/>
<gene>
    <name evidence="2" type="ORF">EAH73_10335</name>
</gene>
<reference evidence="2 3" key="1">
    <citation type="journal article" date="2019" name="Environ. Microbiol.">
        <title>Species interactions and distinct microbial communities in high Arctic permafrost affected cryosols are associated with the CH4 and CO2 gas fluxes.</title>
        <authorList>
            <person name="Altshuler I."/>
            <person name="Hamel J."/>
            <person name="Turney S."/>
            <person name="Magnuson E."/>
            <person name="Levesque R."/>
            <person name="Greer C."/>
            <person name="Whyte L.G."/>
        </authorList>
    </citation>
    <scope>NUCLEOTIDE SEQUENCE [LARGE SCALE GENOMIC DNA]</scope>
    <source>
        <strain evidence="2 3">S9.2P</strain>
    </source>
</reference>
<protein>
    <submittedName>
        <fullName evidence="2">Uncharacterized protein</fullName>
    </submittedName>
</protein>
<evidence type="ECO:0000313" key="3">
    <source>
        <dbReference type="Proteomes" id="UP000317646"/>
    </source>
</evidence>
<organism evidence="2 3">
    <name type="scientific">Hymenobacter nivis</name>
    <dbReference type="NCBI Taxonomy" id="1850093"/>
    <lineage>
        <taxon>Bacteria</taxon>
        <taxon>Pseudomonadati</taxon>
        <taxon>Bacteroidota</taxon>
        <taxon>Cytophagia</taxon>
        <taxon>Cytophagales</taxon>
        <taxon>Hymenobacteraceae</taxon>
        <taxon>Hymenobacter</taxon>
    </lineage>
</organism>
<comment type="caution">
    <text evidence="2">The sequence shown here is derived from an EMBL/GenBank/DDBJ whole genome shotgun (WGS) entry which is preliminary data.</text>
</comment>
<keyword evidence="3" id="KW-1185">Reference proteome</keyword>
<dbReference type="Proteomes" id="UP000317646">
    <property type="component" value="Unassembled WGS sequence"/>
</dbReference>
<name>A0A502GX34_9BACT</name>
<evidence type="ECO:0000313" key="2">
    <source>
        <dbReference type="EMBL" id="TPG65790.1"/>
    </source>
</evidence>
<proteinExistence type="predicted"/>
<feature type="region of interest" description="Disordered" evidence="1">
    <location>
        <begin position="1"/>
        <end position="75"/>
    </location>
</feature>
<evidence type="ECO:0000256" key="1">
    <source>
        <dbReference type="SAM" id="MobiDB-lite"/>
    </source>
</evidence>